<protein>
    <submittedName>
        <fullName evidence="1">Uncharacterized protein</fullName>
    </submittedName>
</protein>
<reference evidence="1" key="1">
    <citation type="submission" date="2021-01" db="EMBL/GenBank/DDBJ databases">
        <authorList>
            <person name="Corre E."/>
            <person name="Pelletier E."/>
            <person name="Niang G."/>
            <person name="Scheremetjew M."/>
            <person name="Finn R."/>
            <person name="Kale V."/>
            <person name="Holt S."/>
            <person name="Cochrane G."/>
            <person name="Meng A."/>
            <person name="Brown T."/>
            <person name="Cohen L."/>
        </authorList>
    </citation>
    <scope>NUCLEOTIDE SEQUENCE</scope>
    <source>
        <strain evidence="1">CCMP 410</strain>
    </source>
</reference>
<gene>
    <name evidence="1" type="ORF">GOCE00092_LOCUS18443</name>
</gene>
<evidence type="ECO:0000313" key="1">
    <source>
        <dbReference type="EMBL" id="CAD9294269.1"/>
    </source>
</evidence>
<dbReference type="EMBL" id="HBGK01035643">
    <property type="protein sequence ID" value="CAD9294269.1"/>
    <property type="molecule type" value="Transcribed_RNA"/>
</dbReference>
<name>A0A7S1VBG9_9STRA</name>
<organism evidence="1">
    <name type="scientific">Grammatophora oceanica</name>
    <dbReference type="NCBI Taxonomy" id="210454"/>
    <lineage>
        <taxon>Eukaryota</taxon>
        <taxon>Sar</taxon>
        <taxon>Stramenopiles</taxon>
        <taxon>Ochrophyta</taxon>
        <taxon>Bacillariophyta</taxon>
        <taxon>Fragilariophyceae</taxon>
        <taxon>Fragilariophycidae</taxon>
        <taxon>Rhabdonematales</taxon>
        <taxon>Grammatophoraceae</taxon>
        <taxon>Grammatophora</taxon>
    </lineage>
</organism>
<accession>A0A7S1VBG9</accession>
<dbReference type="AlphaFoldDB" id="A0A7S1VBG9"/>
<sequence>MRLSVVWGVSSRVILTPLDPSSAYDIVIKKKLWYFDCLPSDVLHFSKSFYGRFCVADTCVVRYTVDGMKVVELGSHSILRFAIQILSKGSAIHHPAGSRAKQRRLSCRVVV</sequence>
<proteinExistence type="predicted"/>